<dbReference type="InterPro" id="IPR050537">
    <property type="entry name" value="2-oxoacid_dehydrogenase"/>
</dbReference>
<dbReference type="SUPFAM" id="SSF52777">
    <property type="entry name" value="CoA-dependent acyltransferases"/>
    <property type="match status" value="1"/>
</dbReference>
<comment type="pathway">
    <text evidence="2">Amino-acid degradation; L-lysine degradation via saccharopine pathway; glutaryl-CoA from L-lysine: step 6/6.</text>
</comment>
<evidence type="ECO:0000256" key="1">
    <source>
        <dbReference type="ARBA" id="ARBA00001938"/>
    </source>
</evidence>
<comment type="similarity">
    <text evidence="3">Belongs to the 2-oxoacid dehydrogenase family.</text>
</comment>
<comment type="cofactor">
    <cofactor evidence="1">
        <name>(R)-lipoate</name>
        <dbReference type="ChEBI" id="CHEBI:83088"/>
    </cofactor>
</comment>
<protein>
    <recommendedName>
        <fullName evidence="4">dihydrolipoyllysine-residue succinyltransferase</fullName>
        <ecNumber evidence="4">2.3.1.61</ecNumber>
    </recommendedName>
    <alternativeName>
        <fullName evidence="10">2-oxoglutarate dehydrogenase complex component E2</fullName>
    </alternativeName>
</protein>
<evidence type="ECO:0000256" key="7">
    <source>
        <dbReference type="ARBA" id="ARBA00022823"/>
    </source>
</evidence>
<dbReference type="Gene3D" id="3.30.559.10">
    <property type="entry name" value="Chloramphenicol acetyltransferase-like domain"/>
    <property type="match status" value="1"/>
</dbReference>
<feature type="compositionally biased region" description="Basic and acidic residues" evidence="11">
    <location>
        <begin position="172"/>
        <end position="184"/>
    </location>
</feature>
<dbReference type="Gene3D" id="2.40.50.100">
    <property type="match status" value="1"/>
</dbReference>
<dbReference type="NCBIfam" id="NF004309">
    <property type="entry name" value="PRK05704.1"/>
    <property type="match status" value="1"/>
</dbReference>
<evidence type="ECO:0000256" key="3">
    <source>
        <dbReference type="ARBA" id="ARBA00007317"/>
    </source>
</evidence>
<feature type="compositionally biased region" description="Pro residues" evidence="11">
    <location>
        <begin position="185"/>
        <end position="196"/>
    </location>
</feature>
<evidence type="ECO:0000256" key="5">
    <source>
        <dbReference type="ARBA" id="ARBA00022532"/>
    </source>
</evidence>
<dbReference type="InterPro" id="IPR003016">
    <property type="entry name" value="2-oxoA_DH_lipoyl-BS"/>
</dbReference>
<evidence type="ECO:0000256" key="4">
    <source>
        <dbReference type="ARBA" id="ARBA00012945"/>
    </source>
</evidence>
<evidence type="ECO:0000256" key="11">
    <source>
        <dbReference type="SAM" id="MobiDB-lite"/>
    </source>
</evidence>
<dbReference type="Proteomes" id="UP001212411">
    <property type="component" value="Chromosome 1"/>
</dbReference>
<evidence type="ECO:0000256" key="9">
    <source>
        <dbReference type="ARBA" id="ARBA00023315"/>
    </source>
</evidence>
<dbReference type="EC" id="2.3.1.61" evidence="4"/>
<dbReference type="NCBIfam" id="TIGR01347">
    <property type="entry name" value="sucB"/>
    <property type="match status" value="1"/>
</dbReference>
<dbReference type="InterPro" id="IPR006255">
    <property type="entry name" value="SucB"/>
</dbReference>
<proteinExistence type="inferred from homology"/>
<dbReference type="GO" id="GO:0005739">
    <property type="term" value="C:mitochondrion"/>
    <property type="evidence" value="ECO:0007669"/>
    <property type="project" value="TreeGrafter"/>
</dbReference>
<dbReference type="Pfam" id="PF00198">
    <property type="entry name" value="2-oxoacid_dh"/>
    <property type="match status" value="1"/>
</dbReference>
<dbReference type="EMBL" id="CP115611">
    <property type="protein sequence ID" value="WBW72033.1"/>
    <property type="molecule type" value="Genomic_DNA"/>
</dbReference>
<evidence type="ECO:0000313" key="13">
    <source>
        <dbReference type="EMBL" id="WBW72033.1"/>
    </source>
</evidence>
<dbReference type="GO" id="GO:0045252">
    <property type="term" value="C:oxoglutarate dehydrogenase complex"/>
    <property type="evidence" value="ECO:0007669"/>
    <property type="project" value="InterPro"/>
</dbReference>
<dbReference type="InterPro" id="IPR023213">
    <property type="entry name" value="CAT-like_dom_sf"/>
</dbReference>
<feature type="compositionally biased region" description="Low complexity" evidence="11">
    <location>
        <begin position="156"/>
        <end position="170"/>
    </location>
</feature>
<dbReference type="PROSITE" id="PS00189">
    <property type="entry name" value="LIPOYL"/>
    <property type="match status" value="1"/>
</dbReference>
<keyword evidence="14" id="KW-1185">Reference proteome</keyword>
<dbReference type="GO" id="GO:0006099">
    <property type="term" value="P:tricarboxylic acid cycle"/>
    <property type="evidence" value="ECO:0007669"/>
    <property type="project" value="UniProtKB-KW"/>
</dbReference>
<keyword evidence="5" id="KW-0816">Tricarboxylic acid cycle</keyword>
<evidence type="ECO:0000256" key="8">
    <source>
        <dbReference type="ARBA" id="ARBA00022946"/>
    </source>
</evidence>
<dbReference type="PANTHER" id="PTHR43416:SF5">
    <property type="entry name" value="DIHYDROLIPOYLLYSINE-RESIDUE SUCCINYLTRANSFERASE COMPONENT OF 2-OXOGLUTARATE DEHYDROGENASE COMPLEX, MITOCHONDRIAL"/>
    <property type="match status" value="1"/>
</dbReference>
<feature type="region of interest" description="Disordered" evidence="11">
    <location>
        <begin position="120"/>
        <end position="211"/>
    </location>
</feature>
<dbReference type="GeneID" id="80874499"/>
<dbReference type="PROSITE" id="PS50968">
    <property type="entry name" value="BIOTINYL_LIPOYL"/>
    <property type="match status" value="1"/>
</dbReference>
<evidence type="ECO:0000313" key="14">
    <source>
        <dbReference type="Proteomes" id="UP001212411"/>
    </source>
</evidence>
<keyword evidence="8" id="KW-0809">Transit peptide</keyword>
<evidence type="ECO:0000256" key="10">
    <source>
        <dbReference type="ARBA" id="ARBA00032406"/>
    </source>
</evidence>
<dbReference type="Pfam" id="PF00364">
    <property type="entry name" value="Biotin_lipoyl"/>
    <property type="match status" value="1"/>
</dbReference>
<evidence type="ECO:0000256" key="6">
    <source>
        <dbReference type="ARBA" id="ARBA00022679"/>
    </source>
</evidence>
<dbReference type="SUPFAM" id="SSF51230">
    <property type="entry name" value="Single hybrid motif"/>
    <property type="match status" value="1"/>
</dbReference>
<dbReference type="PANTHER" id="PTHR43416">
    <property type="entry name" value="DIHYDROLIPOYLLYSINE-RESIDUE SUCCINYLTRANSFERASE COMPONENT OF 2-OXOGLUTARATE DEHYDROGENASE COMPLEX, MITOCHONDRIAL-RELATED"/>
    <property type="match status" value="1"/>
</dbReference>
<evidence type="ECO:0000256" key="2">
    <source>
        <dbReference type="ARBA" id="ARBA00005145"/>
    </source>
</evidence>
<dbReference type="KEGG" id="som:SOMG_01017"/>
<reference evidence="13 14" key="1">
    <citation type="journal article" date="2023" name="G3 (Bethesda)">
        <title>A high-quality reference genome for the fission yeast Schizosaccharomyces osmophilus.</title>
        <authorList>
            <person name="Jia G.S."/>
            <person name="Zhang W.C."/>
            <person name="Liang Y."/>
            <person name="Liu X.H."/>
            <person name="Rhind N."/>
            <person name="Pidoux A."/>
            <person name="Brysch-Herzberg M."/>
            <person name="Du L.L."/>
        </authorList>
    </citation>
    <scope>NUCLEOTIDE SEQUENCE [LARGE SCALE GENOMIC DNA]</scope>
    <source>
        <strain evidence="13 14">CBS 15793</strain>
    </source>
</reference>
<dbReference type="CDD" id="cd06849">
    <property type="entry name" value="lipoyl_domain"/>
    <property type="match status" value="1"/>
</dbReference>
<sequence>MPLTTSNLRCLSKLFVSLQTGQPAGFSLAKPAAHLVWRRFASTQIKTPPFPESISEGTLGQWLKQPGEYVNKDEEIASVETDKIDSPVTAPLSGVLKEHLVSEGDTITIDQNIAVLDDSAEAPKGGAAPPKPEAADSKPAKGGASEKTGASELGNAAESASSPSKPAPDATEPEKKPAPKREAPPKPVSKPSPPKPEFTASTATFSRNEERVKMNRMRLRIAERLKESQTRAASLTTFNECDMSAVINFRKQYKDEILKSSGVKLGFMSFFSKACTQAMKQVPAINGSIEGPGNGDTLVYRDFCDLSVAVATPKGLVTPVVRNAESLSLLALESAIANLGVKARDGKLAIEDMASGTFTISNGGVFGSLYGTPIINLPQTAVLGLHAVKDRAVVVNGQVVSRPMMYLALTYDHRMVDGREAVTFLRLVKEHIEDPTKMLLI</sequence>
<evidence type="ECO:0000259" key="12">
    <source>
        <dbReference type="PROSITE" id="PS50968"/>
    </source>
</evidence>
<gene>
    <name evidence="13" type="primary">kgd2</name>
    <name evidence="13" type="ORF">SOMG_01017</name>
</gene>
<dbReference type="InterPro" id="IPR001078">
    <property type="entry name" value="2-oxoacid_DH_actylTfrase"/>
</dbReference>
<dbReference type="AlphaFoldDB" id="A0AAF0AV42"/>
<dbReference type="InterPro" id="IPR000089">
    <property type="entry name" value="Biotin_lipoyl"/>
</dbReference>
<keyword evidence="9" id="KW-0012">Acyltransferase</keyword>
<dbReference type="GO" id="GO:0004149">
    <property type="term" value="F:dihydrolipoyllysine-residue succinyltransferase activity"/>
    <property type="evidence" value="ECO:0007669"/>
    <property type="project" value="UniProtKB-EC"/>
</dbReference>
<name>A0AAF0AV42_9SCHI</name>
<organism evidence="13 14">
    <name type="scientific">Schizosaccharomyces osmophilus</name>
    <dbReference type="NCBI Taxonomy" id="2545709"/>
    <lineage>
        <taxon>Eukaryota</taxon>
        <taxon>Fungi</taxon>
        <taxon>Dikarya</taxon>
        <taxon>Ascomycota</taxon>
        <taxon>Taphrinomycotina</taxon>
        <taxon>Schizosaccharomycetes</taxon>
        <taxon>Schizosaccharomycetales</taxon>
        <taxon>Schizosaccharomycetaceae</taxon>
        <taxon>Schizosaccharomyces</taxon>
    </lineage>
</organism>
<dbReference type="InterPro" id="IPR011053">
    <property type="entry name" value="Single_hybrid_motif"/>
</dbReference>
<keyword evidence="6" id="KW-0808">Transferase</keyword>
<accession>A0AAF0AV42</accession>
<keyword evidence="7" id="KW-0450">Lipoyl</keyword>
<feature type="domain" description="Lipoyl-binding" evidence="12">
    <location>
        <begin position="42"/>
        <end position="117"/>
    </location>
</feature>
<dbReference type="RefSeq" id="XP_056036276.1">
    <property type="nucleotide sequence ID" value="XM_056179810.1"/>
</dbReference>